<comment type="catalytic activity">
    <reaction evidence="9">
        <text>L-aspartate + H(+) = beta-alanine + CO2</text>
        <dbReference type="Rhea" id="RHEA:19497"/>
        <dbReference type="ChEBI" id="CHEBI:15378"/>
        <dbReference type="ChEBI" id="CHEBI:16526"/>
        <dbReference type="ChEBI" id="CHEBI:29991"/>
        <dbReference type="ChEBI" id="CHEBI:57966"/>
        <dbReference type="EC" id="4.1.1.11"/>
    </reaction>
</comment>
<evidence type="ECO:0000256" key="8">
    <source>
        <dbReference type="ARBA" id="ARBA00023317"/>
    </source>
</evidence>
<feature type="chain" id="PRO_5034037197" description="Aspartate 1-decarboxylase beta chain" evidence="9 13">
    <location>
        <begin position="1"/>
        <end position="25"/>
    </location>
</feature>
<evidence type="ECO:0000256" key="5">
    <source>
        <dbReference type="ARBA" id="ARBA00023145"/>
    </source>
</evidence>
<dbReference type="GO" id="GO:0005829">
    <property type="term" value="C:cytosol"/>
    <property type="evidence" value="ECO:0007669"/>
    <property type="project" value="TreeGrafter"/>
</dbReference>
<dbReference type="UniPathway" id="UPA00028">
    <property type="reaction ID" value="UER00002"/>
</dbReference>
<dbReference type="GO" id="GO:0004068">
    <property type="term" value="F:aspartate 1-decarboxylase activity"/>
    <property type="evidence" value="ECO:0007669"/>
    <property type="project" value="UniProtKB-UniRule"/>
</dbReference>
<dbReference type="EC" id="4.1.1.11" evidence="9"/>
<evidence type="ECO:0000256" key="10">
    <source>
        <dbReference type="PIRSR" id="PIRSR006246-1"/>
    </source>
</evidence>
<dbReference type="PIRSF" id="PIRSF006246">
    <property type="entry name" value="Asp_decarbox"/>
    <property type="match status" value="1"/>
</dbReference>
<evidence type="ECO:0000256" key="13">
    <source>
        <dbReference type="PIRSR" id="PIRSR006246-5"/>
    </source>
</evidence>
<dbReference type="Proteomes" id="UP000254033">
    <property type="component" value="Unassembled WGS sequence"/>
</dbReference>
<dbReference type="SUPFAM" id="SSF50692">
    <property type="entry name" value="ADC-like"/>
    <property type="match status" value="1"/>
</dbReference>
<dbReference type="OrthoDB" id="9803983at2"/>
<dbReference type="NCBIfam" id="TIGR00223">
    <property type="entry name" value="panD"/>
    <property type="match status" value="1"/>
</dbReference>
<comment type="subunit">
    <text evidence="9">Heterooctamer of four alpha and four beta subunits.</text>
</comment>
<dbReference type="GO" id="GO:0015940">
    <property type="term" value="P:pantothenate biosynthetic process"/>
    <property type="evidence" value="ECO:0007669"/>
    <property type="project" value="UniProtKB-UniRule"/>
</dbReference>
<dbReference type="InterPro" id="IPR003190">
    <property type="entry name" value="Asp_decarbox"/>
</dbReference>
<evidence type="ECO:0000256" key="11">
    <source>
        <dbReference type="PIRSR" id="PIRSR006246-2"/>
    </source>
</evidence>
<evidence type="ECO:0000313" key="14">
    <source>
        <dbReference type="EMBL" id="KTC94796.1"/>
    </source>
</evidence>
<evidence type="ECO:0000313" key="17">
    <source>
        <dbReference type="Proteomes" id="UP000054698"/>
    </source>
</evidence>
<evidence type="ECO:0000256" key="6">
    <source>
        <dbReference type="ARBA" id="ARBA00023239"/>
    </source>
</evidence>
<feature type="active site" description="Schiff-base intermediate with substrate; via pyruvic acid" evidence="9 10">
    <location>
        <position position="26"/>
    </location>
</feature>
<feature type="chain" id="PRO_5034037196" description="Aspartate 1-decarboxylase alpha chain" evidence="9 13">
    <location>
        <begin position="26"/>
        <end position="139"/>
    </location>
</feature>
<evidence type="ECO:0000313" key="19">
    <source>
        <dbReference type="Proteomes" id="UP000254033"/>
    </source>
</evidence>
<comment type="cofactor">
    <cofactor evidence="9 10">
        <name>pyruvate</name>
        <dbReference type="ChEBI" id="CHEBI:15361"/>
    </cofactor>
    <text evidence="9 10">Binds 1 pyruvoyl group covalently per subunit.</text>
</comment>
<evidence type="ECO:0000256" key="4">
    <source>
        <dbReference type="ARBA" id="ARBA00022813"/>
    </source>
</evidence>
<dbReference type="EMBL" id="UGNY01000001">
    <property type="protein sequence ID" value="STX37222.1"/>
    <property type="molecule type" value="Genomic_DNA"/>
</dbReference>
<evidence type="ECO:0000256" key="1">
    <source>
        <dbReference type="ARBA" id="ARBA00022490"/>
    </source>
</evidence>
<dbReference type="AlphaFoldDB" id="A0A0W0TGQ1"/>
<keyword evidence="5 9" id="KW-0865">Zymogen</keyword>
<keyword evidence="4 9" id="KW-0068">Autocatalytic cleavage</keyword>
<feature type="active site" description="Proton donor" evidence="9 10">
    <location>
        <position position="59"/>
    </location>
</feature>
<gene>
    <name evidence="9 14" type="primary">panD</name>
    <name evidence="14" type="ORF">Lfee_2460</name>
    <name evidence="16" type="ORF">NCTC11978_00383</name>
    <name evidence="15" type="ORF">NCTC12022_01133</name>
</gene>
<protein>
    <recommendedName>
        <fullName evidence="9">Aspartate 1-decarboxylase</fullName>
        <ecNumber evidence="9">4.1.1.11</ecNumber>
    </recommendedName>
    <alternativeName>
        <fullName evidence="9">Aspartate alpha-decarboxylase</fullName>
    </alternativeName>
    <component>
        <recommendedName>
            <fullName evidence="9">Aspartate 1-decarboxylase beta chain</fullName>
        </recommendedName>
    </component>
    <component>
        <recommendedName>
            <fullName evidence="9">Aspartate 1-decarboxylase alpha chain</fullName>
        </recommendedName>
    </component>
</protein>
<dbReference type="EMBL" id="LNYB01000085">
    <property type="protein sequence ID" value="KTC94796.1"/>
    <property type="molecule type" value="Genomic_DNA"/>
</dbReference>
<dbReference type="HAMAP" id="MF_00446">
    <property type="entry name" value="PanD"/>
    <property type="match status" value="1"/>
</dbReference>
<keyword evidence="7 9" id="KW-0704">Schiff base</keyword>
<dbReference type="PANTHER" id="PTHR21012">
    <property type="entry name" value="ASPARTATE 1-DECARBOXYLASE"/>
    <property type="match status" value="1"/>
</dbReference>
<evidence type="ECO:0000313" key="15">
    <source>
        <dbReference type="EMBL" id="SPX60409.1"/>
    </source>
</evidence>
<accession>A0A0W0TGQ1</accession>
<feature type="modified residue" description="Pyruvic acid (Ser)" evidence="9 12">
    <location>
        <position position="26"/>
    </location>
</feature>
<feature type="binding site" evidence="9 11">
    <location>
        <begin position="74"/>
        <end position="76"/>
    </location>
    <ligand>
        <name>substrate</name>
    </ligand>
</feature>
<comment type="pathway">
    <text evidence="9">Cofactor biosynthesis; (R)-pantothenate biosynthesis; beta-alanine from L-aspartate: step 1/1.</text>
</comment>
<dbReference type="Proteomes" id="UP000251942">
    <property type="component" value="Unassembled WGS sequence"/>
</dbReference>
<dbReference type="GO" id="GO:0006523">
    <property type="term" value="P:alanine biosynthetic process"/>
    <property type="evidence" value="ECO:0007669"/>
    <property type="project" value="InterPro"/>
</dbReference>
<organism evidence="14 17">
    <name type="scientific">Legionella feeleii</name>
    <dbReference type="NCBI Taxonomy" id="453"/>
    <lineage>
        <taxon>Bacteria</taxon>
        <taxon>Pseudomonadati</taxon>
        <taxon>Pseudomonadota</taxon>
        <taxon>Gammaproteobacteria</taxon>
        <taxon>Legionellales</taxon>
        <taxon>Legionellaceae</taxon>
        <taxon>Legionella</taxon>
    </lineage>
</organism>
<keyword evidence="17" id="KW-1185">Reference proteome</keyword>
<comment type="PTM">
    <text evidence="9 12">Is synthesized initially as an inactive proenzyme, which is activated by self-cleavage at a specific serine bond to produce a beta-subunit with a hydroxyl group at its C-terminus and an alpha-subunit with a pyruvoyl group at its N-terminus.</text>
</comment>
<evidence type="ECO:0000256" key="9">
    <source>
        <dbReference type="HAMAP-Rule" id="MF_00446"/>
    </source>
</evidence>
<reference evidence="14 17" key="1">
    <citation type="submission" date="2015-11" db="EMBL/GenBank/DDBJ databases">
        <title>Genomic analysis of 38 Legionella species identifies large and diverse effector repertoires.</title>
        <authorList>
            <person name="Burstein D."/>
            <person name="Amaro F."/>
            <person name="Zusman T."/>
            <person name="Lifshitz Z."/>
            <person name="Cohen O."/>
            <person name="Gilbert J.A."/>
            <person name="Pupko T."/>
            <person name="Shuman H.A."/>
            <person name="Segal G."/>
        </authorList>
    </citation>
    <scope>NUCLEOTIDE SEQUENCE [LARGE SCALE GENOMIC DNA]</scope>
    <source>
        <strain evidence="14 17">WO-44C</strain>
    </source>
</reference>
<dbReference type="PATRIC" id="fig|453.4.peg.2691"/>
<comment type="function">
    <text evidence="9">Catalyzes the pyruvoyl-dependent decarboxylation of aspartate to produce beta-alanine.</text>
</comment>
<dbReference type="RefSeq" id="WP_058447292.1">
    <property type="nucleotide sequence ID" value="NZ_CAAAHT010000020.1"/>
</dbReference>
<dbReference type="Proteomes" id="UP000054698">
    <property type="component" value="Unassembled WGS sequence"/>
</dbReference>
<dbReference type="CDD" id="cd06919">
    <property type="entry name" value="Asp_decarbox"/>
    <property type="match status" value="1"/>
</dbReference>
<evidence type="ECO:0000256" key="2">
    <source>
        <dbReference type="ARBA" id="ARBA00022655"/>
    </source>
</evidence>
<dbReference type="EMBL" id="UASS01000009">
    <property type="protein sequence ID" value="SPX60409.1"/>
    <property type="molecule type" value="Genomic_DNA"/>
</dbReference>
<dbReference type="Pfam" id="PF02261">
    <property type="entry name" value="Asp_decarbox"/>
    <property type="match status" value="1"/>
</dbReference>
<keyword evidence="6 9" id="KW-0456">Lyase</keyword>
<evidence type="ECO:0000256" key="7">
    <source>
        <dbReference type="ARBA" id="ARBA00023270"/>
    </source>
</evidence>
<evidence type="ECO:0000256" key="3">
    <source>
        <dbReference type="ARBA" id="ARBA00022793"/>
    </source>
</evidence>
<keyword evidence="8 9" id="KW-0670">Pyruvate</keyword>
<feature type="binding site" evidence="9 11">
    <location>
        <position position="58"/>
    </location>
    <ligand>
        <name>substrate</name>
    </ligand>
</feature>
<name>A0A0W0TGQ1_9GAMM</name>
<evidence type="ECO:0000313" key="18">
    <source>
        <dbReference type="Proteomes" id="UP000251942"/>
    </source>
</evidence>
<keyword evidence="2 9" id="KW-0566">Pantothenate biosynthesis</keyword>
<comment type="subcellular location">
    <subcellularLocation>
        <location evidence="9">Cytoplasm</location>
    </subcellularLocation>
</comment>
<sequence>MFYRKMLKSKIHRACITQADLDYEGSITLSPELLAAANILPNEAVHVWNVTAGTRFETYAITGEKGSTDVCVNGAAAHLVTPGDIVIIATFIQLPEEHCQNHNPKVVFVDSNNRIKDIRPELAENNKQAASVNNAACEV</sequence>
<keyword evidence="3 9" id="KW-0210">Decarboxylase</keyword>
<dbReference type="PANTHER" id="PTHR21012:SF0">
    <property type="entry name" value="ASPARTATE 1-DECARBOXYLASE"/>
    <property type="match status" value="1"/>
</dbReference>
<evidence type="ECO:0000256" key="12">
    <source>
        <dbReference type="PIRSR" id="PIRSR006246-3"/>
    </source>
</evidence>
<dbReference type="STRING" id="453.Lfee_2460"/>
<evidence type="ECO:0000313" key="16">
    <source>
        <dbReference type="EMBL" id="STX37222.1"/>
    </source>
</evidence>
<dbReference type="Gene3D" id="2.40.40.20">
    <property type="match status" value="1"/>
</dbReference>
<dbReference type="InterPro" id="IPR009010">
    <property type="entry name" value="Asp_de-COase-like_dom_sf"/>
</dbReference>
<keyword evidence="1 9" id="KW-0963">Cytoplasm</keyword>
<proteinExistence type="inferred from homology"/>
<reference evidence="18 19" key="2">
    <citation type="submission" date="2018-06" db="EMBL/GenBank/DDBJ databases">
        <authorList>
            <consortium name="Pathogen Informatics"/>
            <person name="Doyle S."/>
        </authorList>
    </citation>
    <scope>NUCLEOTIDE SEQUENCE [LARGE SCALE GENOMIC DNA]</scope>
    <source>
        <strain evidence="16 19">NCTC11978</strain>
        <strain evidence="15 18">NCTC12022</strain>
    </source>
</reference>
<comment type="similarity">
    <text evidence="9">Belongs to the PanD family.</text>
</comment>